<evidence type="ECO:0000256" key="1">
    <source>
        <dbReference type="ARBA" id="ARBA00022801"/>
    </source>
</evidence>
<dbReference type="InterPro" id="IPR029069">
    <property type="entry name" value="HotDog_dom_sf"/>
</dbReference>
<reference evidence="9 10" key="1">
    <citation type="submission" date="2019-03" db="EMBL/GenBank/DDBJ databases">
        <title>Freshwater and sediment microbial communities from various areas in North America, analyzing microbe dynamics in response to fracking.</title>
        <authorList>
            <person name="Lamendella R."/>
        </authorList>
    </citation>
    <scope>NUCLEOTIDE SEQUENCE [LARGE SCALE GENOMIC DNA]</scope>
    <source>
        <strain evidence="9 10">1_TX</strain>
    </source>
</reference>
<feature type="domain" description="Thioesterase" evidence="8">
    <location>
        <begin position="47"/>
        <end position="119"/>
    </location>
</feature>
<evidence type="ECO:0000256" key="2">
    <source>
        <dbReference type="ARBA" id="ARBA00035880"/>
    </source>
</evidence>
<name>A0A4R6I2Y6_9GAMM</name>
<comment type="catalytic activity">
    <reaction evidence="2">
        <text>a fatty acyl-CoA + H2O = a fatty acid + CoA + H(+)</text>
        <dbReference type="Rhea" id="RHEA:16781"/>
        <dbReference type="ChEBI" id="CHEBI:15377"/>
        <dbReference type="ChEBI" id="CHEBI:15378"/>
        <dbReference type="ChEBI" id="CHEBI:28868"/>
        <dbReference type="ChEBI" id="CHEBI:57287"/>
        <dbReference type="ChEBI" id="CHEBI:77636"/>
        <dbReference type="EC" id="3.1.2.20"/>
    </reaction>
</comment>
<dbReference type="Proteomes" id="UP000295150">
    <property type="component" value="Unassembled WGS sequence"/>
</dbReference>
<evidence type="ECO:0000256" key="4">
    <source>
        <dbReference type="ARBA" id="ARBA00038381"/>
    </source>
</evidence>
<dbReference type="Pfam" id="PF03061">
    <property type="entry name" value="4HBT"/>
    <property type="match status" value="1"/>
</dbReference>
<comment type="similarity">
    <text evidence="4">Belongs to the YigI thioesterase family.</text>
</comment>
<evidence type="ECO:0000256" key="6">
    <source>
        <dbReference type="ARBA" id="ARBA00040062"/>
    </source>
</evidence>
<dbReference type="SUPFAM" id="SSF54637">
    <property type="entry name" value="Thioesterase/thiol ester dehydrase-isomerase"/>
    <property type="match status" value="1"/>
</dbReference>
<dbReference type="EMBL" id="SNWH01000002">
    <property type="protein sequence ID" value="TDO15338.1"/>
    <property type="molecule type" value="Genomic_DNA"/>
</dbReference>
<dbReference type="CDD" id="cd03443">
    <property type="entry name" value="PaaI_thioesterase"/>
    <property type="match status" value="1"/>
</dbReference>
<evidence type="ECO:0000256" key="3">
    <source>
        <dbReference type="ARBA" id="ARBA00036002"/>
    </source>
</evidence>
<comment type="catalytic activity">
    <reaction evidence="7">
        <text>a medium-chain fatty acyl-CoA + H2O = a medium-chain fatty acid + CoA + H(+)</text>
        <dbReference type="Rhea" id="RHEA:68184"/>
        <dbReference type="ChEBI" id="CHEBI:15377"/>
        <dbReference type="ChEBI" id="CHEBI:15378"/>
        <dbReference type="ChEBI" id="CHEBI:57287"/>
        <dbReference type="ChEBI" id="CHEBI:59558"/>
        <dbReference type="ChEBI" id="CHEBI:90546"/>
    </reaction>
</comment>
<comment type="caution">
    <text evidence="9">The sequence shown here is derived from an EMBL/GenBank/DDBJ whole genome shotgun (WGS) entry which is preliminary data.</text>
</comment>
<accession>A0A4R6I2Y6</accession>
<dbReference type="NCBIfam" id="TIGR00369">
    <property type="entry name" value="unchar_dom_1"/>
    <property type="match status" value="1"/>
</dbReference>
<organism evidence="9 10">
    <name type="scientific">Halomonas ventosae</name>
    <dbReference type="NCBI Taxonomy" id="229007"/>
    <lineage>
        <taxon>Bacteria</taxon>
        <taxon>Pseudomonadati</taxon>
        <taxon>Pseudomonadota</taxon>
        <taxon>Gammaproteobacteria</taxon>
        <taxon>Oceanospirillales</taxon>
        <taxon>Halomonadaceae</taxon>
        <taxon>Halomonas</taxon>
    </lineage>
</organism>
<dbReference type="EC" id="3.1.2.20" evidence="5"/>
<dbReference type="PANTHER" id="PTHR43240">
    <property type="entry name" value="1,4-DIHYDROXY-2-NAPHTHOYL-COA THIOESTERASE 1"/>
    <property type="match status" value="1"/>
</dbReference>
<dbReference type="AlphaFoldDB" id="A0A4R6I2Y6"/>
<dbReference type="InterPro" id="IPR006683">
    <property type="entry name" value="Thioestr_dom"/>
</dbReference>
<dbReference type="GO" id="GO:0047617">
    <property type="term" value="F:fatty acyl-CoA hydrolase activity"/>
    <property type="evidence" value="ECO:0007669"/>
    <property type="project" value="UniProtKB-EC"/>
</dbReference>
<comment type="catalytic activity">
    <reaction evidence="3">
        <text>a long-chain fatty acyl-CoA + H2O = a long-chain fatty acid + CoA + H(+)</text>
        <dbReference type="Rhea" id="RHEA:67680"/>
        <dbReference type="ChEBI" id="CHEBI:15377"/>
        <dbReference type="ChEBI" id="CHEBI:15378"/>
        <dbReference type="ChEBI" id="CHEBI:57287"/>
        <dbReference type="ChEBI" id="CHEBI:57560"/>
        <dbReference type="ChEBI" id="CHEBI:83139"/>
    </reaction>
</comment>
<keyword evidence="1" id="KW-0378">Hydrolase</keyword>
<dbReference type="RefSeq" id="WP_133481800.1">
    <property type="nucleotide sequence ID" value="NZ_SNWH01000002.1"/>
</dbReference>
<evidence type="ECO:0000256" key="7">
    <source>
        <dbReference type="ARBA" id="ARBA00048062"/>
    </source>
</evidence>
<protein>
    <recommendedName>
        <fullName evidence="6">Medium/long-chain acyl-CoA thioesterase YigI</fullName>
        <ecNumber evidence="5">3.1.2.20</ecNumber>
    </recommendedName>
</protein>
<dbReference type="InterPro" id="IPR003736">
    <property type="entry name" value="PAAI_dom"/>
</dbReference>
<dbReference type="PANTHER" id="PTHR43240:SF20">
    <property type="entry name" value="MEDIUM_LONG-CHAIN ACYL-COA THIOESTERASE YIGI"/>
    <property type="match status" value="1"/>
</dbReference>
<evidence type="ECO:0000313" key="10">
    <source>
        <dbReference type="Proteomes" id="UP000295150"/>
    </source>
</evidence>
<gene>
    <name evidence="9" type="ORF">DFO68_102170</name>
</gene>
<evidence type="ECO:0000313" key="9">
    <source>
        <dbReference type="EMBL" id="TDO15338.1"/>
    </source>
</evidence>
<dbReference type="OrthoDB" id="3477511at2"/>
<sequence length="142" mass="15453">MTERRKAQEAATLDNPFIELIGARLTEWEQGRCAWTLDVQPQHLNTQGSLHGGVMATLLDVACGYSGFYLATDDSQARAATISLTIHYMAKASQGKLLARGQRTGGGRRIFFAEAELIDCSNDTVVATASGSFRLSDLSEKR</sequence>
<proteinExistence type="inferred from homology"/>
<keyword evidence="10" id="KW-1185">Reference proteome</keyword>
<dbReference type="Gene3D" id="3.10.129.10">
    <property type="entry name" value="Hotdog Thioesterase"/>
    <property type="match status" value="1"/>
</dbReference>
<evidence type="ECO:0000259" key="8">
    <source>
        <dbReference type="Pfam" id="PF03061"/>
    </source>
</evidence>
<evidence type="ECO:0000256" key="5">
    <source>
        <dbReference type="ARBA" id="ARBA00038894"/>
    </source>
</evidence>